<dbReference type="GO" id="GO:0005634">
    <property type="term" value="C:nucleus"/>
    <property type="evidence" value="ECO:0007669"/>
    <property type="project" value="TreeGrafter"/>
</dbReference>
<evidence type="ECO:0000259" key="1">
    <source>
        <dbReference type="Pfam" id="PF21762"/>
    </source>
</evidence>
<evidence type="ECO:0000313" key="2">
    <source>
        <dbReference type="EMBL" id="KAG9193755.1"/>
    </source>
</evidence>
<organism evidence="2 3">
    <name type="scientific">Alternaria panax</name>
    <dbReference type="NCBI Taxonomy" id="48097"/>
    <lineage>
        <taxon>Eukaryota</taxon>
        <taxon>Fungi</taxon>
        <taxon>Dikarya</taxon>
        <taxon>Ascomycota</taxon>
        <taxon>Pezizomycotina</taxon>
        <taxon>Dothideomycetes</taxon>
        <taxon>Pleosporomycetidae</taxon>
        <taxon>Pleosporales</taxon>
        <taxon>Pleosporineae</taxon>
        <taxon>Pleosporaceae</taxon>
        <taxon>Alternaria</taxon>
        <taxon>Alternaria sect. Panax</taxon>
    </lineage>
</organism>
<dbReference type="GO" id="GO:0003676">
    <property type="term" value="F:nucleic acid binding"/>
    <property type="evidence" value="ECO:0007669"/>
    <property type="project" value="InterPro"/>
</dbReference>
<dbReference type="InterPro" id="IPR012337">
    <property type="entry name" value="RNaseH-like_sf"/>
</dbReference>
<keyword evidence="3" id="KW-1185">Reference proteome</keyword>
<dbReference type="PANTHER" id="PTHR28083:SF1">
    <property type="entry name" value="GOOD FOR FULL DBP5 ACTIVITY PROTEIN 2"/>
    <property type="match status" value="1"/>
</dbReference>
<dbReference type="Pfam" id="PF21762">
    <property type="entry name" value="DEDDh_C"/>
    <property type="match status" value="2"/>
</dbReference>
<dbReference type="Gene3D" id="3.30.420.10">
    <property type="entry name" value="Ribonuclease H-like superfamily/Ribonuclease H"/>
    <property type="match status" value="1"/>
</dbReference>
<comment type="caution">
    <text evidence="2">The sequence shown here is derived from an EMBL/GenBank/DDBJ whole genome shotgun (WGS) entry which is preliminary data.</text>
</comment>
<protein>
    <recommendedName>
        <fullName evidence="1">Gfd2/YDR514C-like C-terminal domain-containing protein</fullName>
    </recommendedName>
</protein>
<sequence length="670" mass="74364">MDSIGAFFKGKDKIEILEYCLGFDKPGAPALAEHVVLIALECGTFPKHLVEVGLHILERKDARSRLWSPGPHSANILNNVAYHHLRLLGEAHFANRFEEPNMLEDNHFGTTRFVDHEEAKEFLQECFGRRVKMETTIPPTYGPVTEEYAECEFGPIVLLNFQKPQLRPLQSTFGCHPSIWKNVVATINAREIATEQGFNWREDPRTLQQLTGDLGISYPNSYTTADRAAYTLIDAVQMAMRPRFPPAQETIMSVVNFAMLHSQSLIPDWGTGKFCTKCGSHHHRRRQCRLPQAWLFKLENMSNPDLSPSISLDHGCVASPAPPPSETQQLASALAMKTGRQVLSHCLGLSTLEGVPSAVDNMIVVAFDTENWVGDHDRLTELGVSTFDSRDMRALNGADMHGENLLNQVYFYHARILENAHLLNVKFCVGDPDQNHYGQTRFLTAVEAKSMLKEMFEWPVDPRKLELGVCPIVVLGHALNGDMAMLRSTLDFDAMALGTVVKIIDTQCLAKECGYAPSINGNQIGLGNLVAKCGFEYRDPHTASNDAAMTLISAVQMLLPPELKPNDGGLQKVVDDIEAAGKHQQWNWGNAQYCLRCGKFGHTKDNYRNKRCFAKVKCTHCAASQVAKRKQAAGTHRTECCISYAMHGTEVVPAVEAVANAIAGQVLAEK</sequence>
<dbReference type="InterPro" id="IPR036397">
    <property type="entry name" value="RNaseH_sf"/>
</dbReference>
<proteinExistence type="predicted"/>
<dbReference type="AlphaFoldDB" id="A0AAD4IFP0"/>
<gene>
    <name evidence="2" type="ORF">G6011_03790</name>
</gene>
<dbReference type="SUPFAM" id="SSF53098">
    <property type="entry name" value="Ribonuclease H-like"/>
    <property type="match status" value="1"/>
</dbReference>
<dbReference type="PANTHER" id="PTHR28083">
    <property type="entry name" value="GOOD FOR FULL DBP5 ACTIVITY PROTEIN 2"/>
    <property type="match status" value="1"/>
</dbReference>
<reference evidence="2" key="1">
    <citation type="submission" date="2021-07" db="EMBL/GenBank/DDBJ databases">
        <title>Genome Resource of American Ginseng Black Spot Pathogen Alternaria panax.</title>
        <authorList>
            <person name="Qiu C."/>
            <person name="Wang W."/>
            <person name="Liu Z."/>
        </authorList>
    </citation>
    <scope>NUCLEOTIDE SEQUENCE</scope>
    <source>
        <strain evidence="2">BNCC115425</strain>
    </source>
</reference>
<dbReference type="InterPro" id="IPR040151">
    <property type="entry name" value="Gfd2/YDR514C-like"/>
</dbReference>
<dbReference type="Proteomes" id="UP001199106">
    <property type="component" value="Unassembled WGS sequence"/>
</dbReference>
<dbReference type="EMBL" id="JAANER010000002">
    <property type="protein sequence ID" value="KAG9193755.1"/>
    <property type="molecule type" value="Genomic_DNA"/>
</dbReference>
<feature type="domain" description="Gfd2/YDR514C-like C-terminal" evidence="1">
    <location>
        <begin position="47"/>
        <end position="238"/>
    </location>
</feature>
<name>A0AAD4IFP0_9PLEO</name>
<feature type="domain" description="Gfd2/YDR514C-like C-terminal" evidence="1">
    <location>
        <begin position="363"/>
        <end position="557"/>
    </location>
</feature>
<evidence type="ECO:0000313" key="3">
    <source>
        <dbReference type="Proteomes" id="UP001199106"/>
    </source>
</evidence>
<accession>A0AAD4IFP0</accession>
<dbReference type="InterPro" id="IPR048519">
    <property type="entry name" value="Gfd2/YDR514C-like_C"/>
</dbReference>